<protein>
    <submittedName>
        <fullName evidence="1">Secreted protein</fullName>
    </submittedName>
</protein>
<accession>A0A0N4WR11</accession>
<name>A0A0N4WR11_HAEPC</name>
<evidence type="ECO:0000313" key="1">
    <source>
        <dbReference type="WBParaSite" id="HPLM_0001390201-mRNA-1"/>
    </source>
</evidence>
<organism evidence="1">
    <name type="scientific">Haemonchus placei</name>
    <name type="common">Barber's pole worm</name>
    <dbReference type="NCBI Taxonomy" id="6290"/>
    <lineage>
        <taxon>Eukaryota</taxon>
        <taxon>Metazoa</taxon>
        <taxon>Ecdysozoa</taxon>
        <taxon>Nematoda</taxon>
        <taxon>Chromadorea</taxon>
        <taxon>Rhabditida</taxon>
        <taxon>Rhabditina</taxon>
        <taxon>Rhabditomorpha</taxon>
        <taxon>Strongyloidea</taxon>
        <taxon>Trichostrongylidae</taxon>
        <taxon>Haemonchus</taxon>
    </lineage>
</organism>
<dbReference type="WBParaSite" id="HPLM_0001390201-mRNA-1">
    <property type="protein sequence ID" value="HPLM_0001390201-mRNA-1"/>
    <property type="gene ID" value="HPLM_0001390201"/>
</dbReference>
<sequence length="91" mass="10148">LALDFRRLCFSRRFCFPRCLSCLPCCFNLDFPWRCRCCAGGCEDLCAGFGFVPSFFARAASEIFRVLGLLGWPDCGFATPLISTATSVPWS</sequence>
<reference evidence="1" key="1">
    <citation type="submission" date="2017-02" db="UniProtKB">
        <authorList>
            <consortium name="WormBaseParasite"/>
        </authorList>
    </citation>
    <scope>IDENTIFICATION</scope>
</reference>
<dbReference type="AlphaFoldDB" id="A0A0N4WR11"/>
<proteinExistence type="predicted"/>